<evidence type="ECO:0000313" key="6">
    <source>
        <dbReference type="Proteomes" id="UP000887565"/>
    </source>
</evidence>
<sequence length="175" mass="19485">MIFSIKSFDFLRQQDWILWNVVTSVDGAVNLRQAVDSFLKTYRPDYVAKLDTKFRLGRGSQWLTALMPLLGSKRREIQSLAAFQFAMEASLRKGTRNLDIAGVVCLCLGIYLIGNKHSLDKVVIAVEQEGQNLENSSSSIYYLGVFTAVGGAVILIIAFLGCCGSVKEWRPMLVL</sequence>
<keyword evidence="3 5" id="KW-1133">Transmembrane helix</keyword>
<evidence type="ECO:0000256" key="5">
    <source>
        <dbReference type="SAM" id="Phobius"/>
    </source>
</evidence>
<proteinExistence type="predicted"/>
<evidence type="ECO:0000256" key="3">
    <source>
        <dbReference type="ARBA" id="ARBA00022989"/>
    </source>
</evidence>
<feature type="transmembrane region" description="Helical" evidence="5">
    <location>
        <begin position="97"/>
        <end position="114"/>
    </location>
</feature>
<evidence type="ECO:0000256" key="2">
    <source>
        <dbReference type="ARBA" id="ARBA00022692"/>
    </source>
</evidence>
<organism evidence="6 7">
    <name type="scientific">Romanomermis culicivorax</name>
    <name type="common">Nematode worm</name>
    <dbReference type="NCBI Taxonomy" id="13658"/>
    <lineage>
        <taxon>Eukaryota</taxon>
        <taxon>Metazoa</taxon>
        <taxon>Ecdysozoa</taxon>
        <taxon>Nematoda</taxon>
        <taxon>Enoplea</taxon>
        <taxon>Dorylaimia</taxon>
        <taxon>Mermithida</taxon>
        <taxon>Mermithoidea</taxon>
        <taxon>Mermithidae</taxon>
        <taxon>Romanomermis</taxon>
    </lineage>
</organism>
<keyword evidence="6" id="KW-1185">Reference proteome</keyword>
<dbReference type="WBParaSite" id="nRc.2.0.1.t29153-RA">
    <property type="protein sequence ID" value="nRc.2.0.1.t29153-RA"/>
    <property type="gene ID" value="nRc.2.0.1.g29153"/>
</dbReference>
<dbReference type="Proteomes" id="UP000887565">
    <property type="component" value="Unplaced"/>
</dbReference>
<name>A0A915JSR5_ROMCU</name>
<keyword evidence="4 5" id="KW-0472">Membrane</keyword>
<dbReference type="GO" id="GO:0016020">
    <property type="term" value="C:membrane"/>
    <property type="evidence" value="ECO:0007669"/>
    <property type="project" value="UniProtKB-SubCell"/>
</dbReference>
<comment type="subcellular location">
    <subcellularLocation>
        <location evidence="1">Membrane</location>
        <topology evidence="1">Multi-pass membrane protein</topology>
    </subcellularLocation>
</comment>
<dbReference type="InterPro" id="IPR018499">
    <property type="entry name" value="Tetraspanin/Peripherin"/>
</dbReference>
<evidence type="ECO:0000256" key="1">
    <source>
        <dbReference type="ARBA" id="ARBA00004141"/>
    </source>
</evidence>
<protein>
    <submittedName>
        <fullName evidence="7">Uncharacterized protein</fullName>
    </submittedName>
</protein>
<dbReference type="Pfam" id="PF00335">
    <property type="entry name" value="Tetraspanin"/>
    <property type="match status" value="1"/>
</dbReference>
<feature type="transmembrane region" description="Helical" evidence="5">
    <location>
        <begin position="140"/>
        <end position="163"/>
    </location>
</feature>
<evidence type="ECO:0000256" key="4">
    <source>
        <dbReference type="ARBA" id="ARBA00023136"/>
    </source>
</evidence>
<reference evidence="7" key="1">
    <citation type="submission" date="2022-11" db="UniProtKB">
        <authorList>
            <consortium name="WormBaseParasite"/>
        </authorList>
    </citation>
    <scope>IDENTIFICATION</scope>
</reference>
<evidence type="ECO:0000313" key="7">
    <source>
        <dbReference type="WBParaSite" id="nRc.2.0.1.t29153-RA"/>
    </source>
</evidence>
<keyword evidence="2 5" id="KW-0812">Transmembrane</keyword>
<dbReference type="AlphaFoldDB" id="A0A915JSR5"/>
<accession>A0A915JSR5</accession>